<keyword evidence="1" id="KW-0479">Metal-binding</keyword>
<dbReference type="GO" id="GO:0046872">
    <property type="term" value="F:metal ion binding"/>
    <property type="evidence" value="ECO:0007669"/>
    <property type="project" value="UniProtKB-KW"/>
</dbReference>
<dbReference type="GO" id="GO:0005737">
    <property type="term" value="C:cytoplasm"/>
    <property type="evidence" value="ECO:0007669"/>
    <property type="project" value="TreeGrafter"/>
</dbReference>
<dbReference type="Proteomes" id="UP001220964">
    <property type="component" value="Unassembled WGS sequence"/>
</dbReference>
<evidence type="ECO:0000256" key="2">
    <source>
        <dbReference type="ARBA" id="ARBA00022801"/>
    </source>
</evidence>
<dbReference type="Gene3D" id="3.40.720.10">
    <property type="entry name" value="Alkaline Phosphatase, subunit A"/>
    <property type="match status" value="1"/>
</dbReference>
<keyword evidence="5" id="KW-1185">Reference proteome</keyword>
<sequence>MPSAKPNVLFVTVDQWPGDLLGCAGHGTIETPTIDQLARVGTRYTNCYAQTPICIPARRSIMTGMSSRGHGDRDFQPDLPMPADAPTLAGTFGAAGYQTFATGKLHVYPPRDRIGFDDAQLAEEGRGHLGGPDDYEMFLADCGYPGEQFMHGMSNNEYSWRTWHLPERTHVTNWTASTAARTIKRRDPTRPSFWHVSFTHPHPPLVPLDSYLERYTRREMPPPVGGDWSARAEDLPFVVRATRNYYATLTPEQLADMRRAFYALCTHIDHQLRLIIGTLREEGILDDTIIVFASDHGDMLGDHGLYGKRLLYDNSARVPLIVVDRAGRQRCGPMGGTDDRLATLHDLMPTMLDMAGIEGPATCEGLSLAGGDRRAHLYGESHLGARASRMVRDERFKLIWYPAGNRMQLFDLERDPAEQEDLSGNDSFAERRRHLEAVLIDQLYGEDLDLIVGDRLVGLPEPEMPRIDNRGLSGQRGVHFPEVPMADPGTKVGAW</sequence>
<dbReference type="Pfam" id="PF00884">
    <property type="entry name" value="Sulfatase"/>
    <property type="match status" value="1"/>
</dbReference>
<dbReference type="AlphaFoldDB" id="A0AAE3NPG0"/>
<feature type="domain" description="Sulfatase N-terminal" evidence="3">
    <location>
        <begin position="6"/>
        <end position="357"/>
    </location>
</feature>
<gene>
    <name evidence="4" type="ORF">P1J78_10235</name>
</gene>
<keyword evidence="2 4" id="KW-0378">Hydrolase</keyword>
<evidence type="ECO:0000259" key="3">
    <source>
        <dbReference type="Pfam" id="PF00884"/>
    </source>
</evidence>
<dbReference type="RefSeq" id="WP_275567248.1">
    <property type="nucleotide sequence ID" value="NZ_JARGYC010000022.1"/>
</dbReference>
<reference evidence="4" key="1">
    <citation type="submission" date="2023-03" db="EMBL/GenBank/DDBJ databases">
        <title>Multiphase analysis and comparison of six strains from genera Psychromarinibacter, Lutimaribacter, and Maritimibacter, including a novel species: Psychromarinibacter sediminicola sp. nov.</title>
        <authorList>
            <person name="Wang Y.-H."/>
            <person name="Ye M.-Q."/>
            <person name="Du Z.-J."/>
        </authorList>
    </citation>
    <scope>NUCLEOTIDE SEQUENCE</scope>
    <source>
        <strain evidence="4">C21-152</strain>
    </source>
</reference>
<dbReference type="InterPro" id="IPR017850">
    <property type="entry name" value="Alkaline_phosphatase_core_sf"/>
</dbReference>
<dbReference type="GO" id="GO:0008484">
    <property type="term" value="F:sulfuric ester hydrolase activity"/>
    <property type="evidence" value="ECO:0007669"/>
    <property type="project" value="TreeGrafter"/>
</dbReference>
<dbReference type="EMBL" id="JARGYC010000022">
    <property type="protein sequence ID" value="MDF0601108.1"/>
    <property type="molecule type" value="Genomic_DNA"/>
</dbReference>
<protein>
    <submittedName>
        <fullName evidence="4">Sulfatase-like hydrolase/transferase</fullName>
    </submittedName>
</protein>
<organism evidence="4 5">
    <name type="scientific">Psychromarinibacter sediminicola</name>
    <dbReference type="NCBI Taxonomy" id="3033385"/>
    <lineage>
        <taxon>Bacteria</taxon>
        <taxon>Pseudomonadati</taxon>
        <taxon>Pseudomonadota</taxon>
        <taxon>Alphaproteobacteria</taxon>
        <taxon>Rhodobacterales</taxon>
        <taxon>Paracoccaceae</taxon>
        <taxon>Psychromarinibacter</taxon>
    </lineage>
</organism>
<dbReference type="PANTHER" id="PTHR45953">
    <property type="entry name" value="IDURONATE 2-SULFATASE"/>
    <property type="match status" value="1"/>
</dbReference>
<evidence type="ECO:0000313" key="4">
    <source>
        <dbReference type="EMBL" id="MDF0601108.1"/>
    </source>
</evidence>
<evidence type="ECO:0000256" key="1">
    <source>
        <dbReference type="ARBA" id="ARBA00022723"/>
    </source>
</evidence>
<dbReference type="PANTHER" id="PTHR45953:SF1">
    <property type="entry name" value="IDURONATE 2-SULFATASE"/>
    <property type="match status" value="1"/>
</dbReference>
<proteinExistence type="predicted"/>
<accession>A0AAE3NPG0</accession>
<name>A0AAE3NPG0_9RHOB</name>
<dbReference type="InterPro" id="IPR000917">
    <property type="entry name" value="Sulfatase_N"/>
</dbReference>
<comment type="caution">
    <text evidence="4">The sequence shown here is derived from an EMBL/GenBank/DDBJ whole genome shotgun (WGS) entry which is preliminary data.</text>
</comment>
<dbReference type="SUPFAM" id="SSF53649">
    <property type="entry name" value="Alkaline phosphatase-like"/>
    <property type="match status" value="1"/>
</dbReference>
<evidence type="ECO:0000313" key="5">
    <source>
        <dbReference type="Proteomes" id="UP001220964"/>
    </source>
</evidence>